<name>A0A415KDG1_9BACE</name>
<feature type="transmembrane region" description="Helical" evidence="1">
    <location>
        <begin position="201"/>
        <end position="221"/>
    </location>
</feature>
<keyword evidence="1" id="KW-0812">Transmembrane</keyword>
<proteinExistence type="predicted"/>
<accession>A0A415KDG1</accession>
<evidence type="ECO:0000259" key="2">
    <source>
        <dbReference type="Pfam" id="PF01757"/>
    </source>
</evidence>
<feature type="transmembrane region" description="Helical" evidence="1">
    <location>
        <begin position="272"/>
        <end position="294"/>
    </location>
</feature>
<dbReference type="EMBL" id="QROO01000029">
    <property type="protein sequence ID" value="RHL34304.1"/>
    <property type="molecule type" value="Genomic_DNA"/>
</dbReference>
<evidence type="ECO:0000313" key="3">
    <source>
        <dbReference type="EMBL" id="RHL34304.1"/>
    </source>
</evidence>
<dbReference type="Pfam" id="PF01757">
    <property type="entry name" value="Acyl_transf_3"/>
    <property type="match status" value="1"/>
</dbReference>
<evidence type="ECO:0000256" key="1">
    <source>
        <dbReference type="SAM" id="Phobius"/>
    </source>
</evidence>
<dbReference type="InterPro" id="IPR002656">
    <property type="entry name" value="Acyl_transf_3_dom"/>
</dbReference>
<dbReference type="AlphaFoldDB" id="A0A415KDG1"/>
<sequence>MKGVAIVSVVAGHCTPIPAIEVFVNQYHLAVFFFVAGFFFKEKYTVTPMIFIRKKLKRLYVPFVVAGIVCLLLHNLFYQLNIYGTELTMSQFKKEVFDTTIRMVSHEQLMGAMWFCPAMFMVSIIGLAGFKVASISRWKISLLAKQSAVFALIVFIGSACLYLFHLKSPYCIWQYMIISGIFFEGYLFGKLLPRILIKVKNAVLFVLFVVLILLLTQWGVYGHLQPDRINEENPLLVLFIGMAGAIMVYLLAKMLENYKMGKWIAICGEYSFSIMLLHFLSFKLVNLFQCWFYGYPLRKIADFPFISFDVSAWMIFYVLSGTIIPIVLSKGLHLVISKVGRFRT</sequence>
<feature type="transmembrane region" description="Helical" evidence="1">
    <location>
        <begin position="172"/>
        <end position="189"/>
    </location>
</feature>
<dbReference type="Proteomes" id="UP000284495">
    <property type="component" value="Unassembled WGS sequence"/>
</dbReference>
<keyword evidence="3" id="KW-0808">Transferase</keyword>
<feature type="domain" description="Acyltransferase 3" evidence="2">
    <location>
        <begin position="1"/>
        <end position="329"/>
    </location>
</feature>
<feature type="transmembrane region" description="Helical" evidence="1">
    <location>
        <begin position="142"/>
        <end position="166"/>
    </location>
</feature>
<keyword evidence="1" id="KW-1133">Transmembrane helix</keyword>
<keyword evidence="3" id="KW-0012">Acyltransferase</keyword>
<feature type="transmembrane region" description="Helical" evidence="1">
    <location>
        <begin position="314"/>
        <end position="336"/>
    </location>
</feature>
<reference evidence="3 4" key="1">
    <citation type="submission" date="2018-08" db="EMBL/GenBank/DDBJ databases">
        <title>A genome reference for cultivated species of the human gut microbiota.</title>
        <authorList>
            <person name="Zou Y."/>
            <person name="Xue W."/>
            <person name="Luo G."/>
        </authorList>
    </citation>
    <scope>NUCLEOTIDE SEQUENCE [LARGE SCALE GENOMIC DNA]</scope>
    <source>
        <strain evidence="3 4">AF38-2</strain>
    </source>
</reference>
<dbReference type="GO" id="GO:0016747">
    <property type="term" value="F:acyltransferase activity, transferring groups other than amino-acyl groups"/>
    <property type="evidence" value="ECO:0007669"/>
    <property type="project" value="InterPro"/>
</dbReference>
<feature type="transmembrane region" description="Helical" evidence="1">
    <location>
        <begin position="233"/>
        <end position="252"/>
    </location>
</feature>
<feature type="transmembrane region" description="Helical" evidence="1">
    <location>
        <begin position="112"/>
        <end position="130"/>
    </location>
</feature>
<keyword evidence="1" id="KW-0472">Membrane</keyword>
<organism evidence="3 4">
    <name type="scientific">Bacteroides xylanisolvens</name>
    <dbReference type="NCBI Taxonomy" id="371601"/>
    <lineage>
        <taxon>Bacteria</taxon>
        <taxon>Pseudomonadati</taxon>
        <taxon>Bacteroidota</taxon>
        <taxon>Bacteroidia</taxon>
        <taxon>Bacteroidales</taxon>
        <taxon>Bacteroidaceae</taxon>
        <taxon>Bacteroides</taxon>
    </lineage>
</organism>
<feature type="transmembrane region" description="Helical" evidence="1">
    <location>
        <begin position="24"/>
        <end position="40"/>
    </location>
</feature>
<gene>
    <name evidence="3" type="ORF">DW027_19480</name>
</gene>
<comment type="caution">
    <text evidence="3">The sequence shown here is derived from an EMBL/GenBank/DDBJ whole genome shotgun (WGS) entry which is preliminary data.</text>
</comment>
<protein>
    <submittedName>
        <fullName evidence="3">Acyltransferase</fullName>
    </submittedName>
</protein>
<feature type="transmembrane region" description="Helical" evidence="1">
    <location>
        <begin position="60"/>
        <end position="80"/>
    </location>
</feature>
<evidence type="ECO:0000313" key="4">
    <source>
        <dbReference type="Proteomes" id="UP000284495"/>
    </source>
</evidence>